<keyword evidence="8" id="KW-0472">Membrane</keyword>
<dbReference type="NCBIfam" id="TIGR01397">
    <property type="entry name" value="fliM_switch"/>
    <property type="match status" value="1"/>
</dbReference>
<dbReference type="EMBL" id="JAGQHS010000004">
    <property type="protein sequence ID" value="MCA9754491.1"/>
    <property type="molecule type" value="Genomic_DNA"/>
</dbReference>
<dbReference type="PANTHER" id="PTHR30034">
    <property type="entry name" value="FLAGELLAR MOTOR SWITCH PROTEIN FLIM"/>
    <property type="match status" value="1"/>
</dbReference>
<dbReference type="InterPro" id="IPR036429">
    <property type="entry name" value="SpoA-like_sf"/>
</dbReference>
<dbReference type="PIRSF" id="PIRSF002888">
    <property type="entry name" value="FliM"/>
    <property type="match status" value="1"/>
</dbReference>
<evidence type="ECO:0000256" key="4">
    <source>
        <dbReference type="ARBA" id="ARBA00021898"/>
    </source>
</evidence>
<evidence type="ECO:0000256" key="8">
    <source>
        <dbReference type="ARBA" id="ARBA00023136"/>
    </source>
</evidence>
<keyword evidence="7" id="KW-0283">Flagellar rotation</keyword>
<evidence type="ECO:0000313" key="14">
    <source>
        <dbReference type="Proteomes" id="UP000739538"/>
    </source>
</evidence>
<evidence type="ECO:0000256" key="7">
    <source>
        <dbReference type="ARBA" id="ARBA00022779"/>
    </source>
</evidence>
<evidence type="ECO:0000259" key="12">
    <source>
        <dbReference type="Pfam" id="PF01052"/>
    </source>
</evidence>
<sequence length="343" mass="37974">MANILSQDEIDALMGAVDDEEEAGAEAQAAEPSSHAGEERERKVTLYDFRRPNRSFFREQLRIFESIHDGFARQYGAGLAAYLRSMVEIEIVSADQLTYGEYVLSLPSSTSLYIFDLQPLEGRAVMEVNPSLTLSIVDRLFGGAGKEASFTRDLTDIETAVMTRLVQRALSVLAQAWRGVYKIEPTLAAYETKPVMMHLMSNSESVVLITFELKTQYTSGQISLCYPYSSMEPIMPRITQTRLTTRRADASAAEQRWIQDQLGASILPVSAVLGTAELTVRDFLKMRTGDVLPLGRWVHEPVDLLFGGEAKALARPGLKGNYRCVQVESLIPYGGEDESGEAA</sequence>
<keyword evidence="6" id="KW-0145">Chemotaxis</keyword>
<keyword evidence="13" id="KW-0966">Cell projection</keyword>
<evidence type="ECO:0000256" key="5">
    <source>
        <dbReference type="ARBA" id="ARBA00022475"/>
    </source>
</evidence>
<proteinExistence type="inferred from homology"/>
<protein>
    <recommendedName>
        <fullName evidence="4 10">Flagellar motor switch protein FliM</fullName>
    </recommendedName>
</protein>
<evidence type="ECO:0000256" key="9">
    <source>
        <dbReference type="ARBA" id="ARBA00023143"/>
    </source>
</evidence>
<dbReference type="InterPro" id="IPR001543">
    <property type="entry name" value="FliN-like_C"/>
</dbReference>
<dbReference type="InterPro" id="IPR028976">
    <property type="entry name" value="CheC-like_sf"/>
</dbReference>
<evidence type="ECO:0000256" key="6">
    <source>
        <dbReference type="ARBA" id="ARBA00022500"/>
    </source>
</evidence>
<comment type="similarity">
    <text evidence="3">Belongs to the FliM family.</text>
</comment>
<keyword evidence="13" id="KW-0969">Cilium</keyword>
<dbReference type="PRINTS" id="PR00955">
    <property type="entry name" value="FLGMOTORFLIM"/>
</dbReference>
<dbReference type="GO" id="GO:0009425">
    <property type="term" value="C:bacterial-type flagellum basal body"/>
    <property type="evidence" value="ECO:0007669"/>
    <property type="project" value="UniProtKB-SubCell"/>
</dbReference>
<dbReference type="SUPFAM" id="SSF103039">
    <property type="entry name" value="CheC-like"/>
    <property type="match status" value="1"/>
</dbReference>
<evidence type="ECO:0000256" key="10">
    <source>
        <dbReference type="NCBIfam" id="TIGR01397"/>
    </source>
</evidence>
<feature type="region of interest" description="Disordered" evidence="11">
    <location>
        <begin position="17"/>
        <end position="41"/>
    </location>
</feature>
<dbReference type="CDD" id="cd17908">
    <property type="entry name" value="FliM"/>
    <property type="match status" value="1"/>
</dbReference>
<dbReference type="GO" id="GO:0071978">
    <property type="term" value="P:bacterial-type flagellum-dependent swarming motility"/>
    <property type="evidence" value="ECO:0007669"/>
    <property type="project" value="TreeGrafter"/>
</dbReference>
<gene>
    <name evidence="13" type="primary">fliM</name>
    <name evidence="13" type="ORF">KDA27_01720</name>
</gene>
<accession>A0A956SBM2</accession>
<evidence type="ECO:0000256" key="1">
    <source>
        <dbReference type="ARBA" id="ARBA00004117"/>
    </source>
</evidence>
<dbReference type="Gene3D" id="2.30.330.10">
    <property type="entry name" value="SpoA-like"/>
    <property type="match status" value="1"/>
</dbReference>
<feature type="domain" description="Flagellar motor switch protein FliN-like C-terminal" evidence="12">
    <location>
        <begin position="265"/>
        <end position="331"/>
    </location>
</feature>
<dbReference type="Proteomes" id="UP000739538">
    <property type="component" value="Unassembled WGS sequence"/>
</dbReference>
<evidence type="ECO:0000256" key="11">
    <source>
        <dbReference type="SAM" id="MobiDB-lite"/>
    </source>
</evidence>
<dbReference type="PANTHER" id="PTHR30034:SF6">
    <property type="entry name" value="YOP PROTEINS TRANSLOCATION PROTEIN Q"/>
    <property type="match status" value="1"/>
</dbReference>
<organism evidence="13 14">
    <name type="scientific">Eiseniibacteriota bacterium</name>
    <dbReference type="NCBI Taxonomy" id="2212470"/>
    <lineage>
        <taxon>Bacteria</taxon>
        <taxon>Candidatus Eiseniibacteriota</taxon>
    </lineage>
</organism>
<dbReference type="GO" id="GO:0050918">
    <property type="term" value="P:positive chemotaxis"/>
    <property type="evidence" value="ECO:0007669"/>
    <property type="project" value="TreeGrafter"/>
</dbReference>
<reference evidence="13" key="1">
    <citation type="submission" date="2020-04" db="EMBL/GenBank/DDBJ databases">
        <authorList>
            <person name="Zhang T."/>
        </authorList>
    </citation>
    <scope>NUCLEOTIDE SEQUENCE</scope>
    <source>
        <strain evidence="13">HKST-UBA02</strain>
    </source>
</reference>
<dbReference type="InterPro" id="IPR001689">
    <property type="entry name" value="Flag_FliM"/>
</dbReference>
<dbReference type="GO" id="GO:0005886">
    <property type="term" value="C:plasma membrane"/>
    <property type="evidence" value="ECO:0007669"/>
    <property type="project" value="UniProtKB-SubCell"/>
</dbReference>
<evidence type="ECO:0000313" key="13">
    <source>
        <dbReference type="EMBL" id="MCA9754491.1"/>
    </source>
</evidence>
<comment type="caution">
    <text evidence="13">The sequence shown here is derived from an EMBL/GenBank/DDBJ whole genome shotgun (WGS) entry which is preliminary data.</text>
</comment>
<dbReference type="SUPFAM" id="SSF101801">
    <property type="entry name" value="Surface presentation of antigens (SPOA)"/>
    <property type="match status" value="1"/>
</dbReference>
<dbReference type="AlphaFoldDB" id="A0A956SBM2"/>
<dbReference type="Pfam" id="PF01052">
    <property type="entry name" value="FliMN_C"/>
    <property type="match status" value="1"/>
</dbReference>
<keyword evidence="13" id="KW-0282">Flagellum</keyword>
<evidence type="ECO:0000256" key="2">
    <source>
        <dbReference type="ARBA" id="ARBA00004202"/>
    </source>
</evidence>
<reference evidence="13" key="2">
    <citation type="journal article" date="2021" name="Microbiome">
        <title>Successional dynamics and alternative stable states in a saline activated sludge microbial community over 9 years.</title>
        <authorList>
            <person name="Wang Y."/>
            <person name="Ye J."/>
            <person name="Ju F."/>
            <person name="Liu L."/>
            <person name="Boyd J.A."/>
            <person name="Deng Y."/>
            <person name="Parks D.H."/>
            <person name="Jiang X."/>
            <person name="Yin X."/>
            <person name="Woodcroft B.J."/>
            <person name="Tyson G.W."/>
            <person name="Hugenholtz P."/>
            <person name="Polz M.F."/>
            <person name="Zhang T."/>
        </authorList>
    </citation>
    <scope>NUCLEOTIDE SEQUENCE</scope>
    <source>
        <strain evidence="13">HKST-UBA02</strain>
    </source>
</reference>
<comment type="subcellular location">
    <subcellularLocation>
        <location evidence="1">Bacterial flagellum basal body</location>
    </subcellularLocation>
    <subcellularLocation>
        <location evidence="2">Cell membrane</location>
        <topology evidence="2">Peripheral membrane protein</topology>
    </subcellularLocation>
</comment>
<name>A0A956SBM2_UNCEI</name>
<evidence type="ECO:0000256" key="3">
    <source>
        <dbReference type="ARBA" id="ARBA00011049"/>
    </source>
</evidence>
<keyword evidence="5" id="KW-1003">Cell membrane</keyword>
<dbReference type="GO" id="GO:0003774">
    <property type="term" value="F:cytoskeletal motor activity"/>
    <property type="evidence" value="ECO:0007669"/>
    <property type="project" value="InterPro"/>
</dbReference>
<dbReference type="Gene3D" id="3.40.1550.10">
    <property type="entry name" value="CheC-like"/>
    <property type="match status" value="1"/>
</dbReference>
<keyword evidence="9" id="KW-0975">Bacterial flagellum</keyword>
<dbReference type="Pfam" id="PF02154">
    <property type="entry name" value="FliM"/>
    <property type="match status" value="1"/>
</dbReference>